<evidence type="ECO:0000313" key="2">
    <source>
        <dbReference type="Proteomes" id="UP000036923"/>
    </source>
</evidence>
<dbReference type="AlphaFoldDB" id="A0A0L6JUW0"/>
<reference evidence="2" key="1">
    <citation type="submission" date="2015-07" db="EMBL/GenBank/DDBJ databases">
        <title>Near-Complete Genome Sequence of the Cellulolytic Bacterium Bacteroides (Pseudobacteroides) cellulosolvens ATCC 35603.</title>
        <authorList>
            <person name="Dassa B."/>
            <person name="Utturkar S.M."/>
            <person name="Klingeman D.M."/>
            <person name="Hurt R.A."/>
            <person name="Keller M."/>
            <person name="Xu J."/>
            <person name="Reddy Y.H.K."/>
            <person name="Borovok I."/>
            <person name="Grinberg I.R."/>
            <person name="Lamed R."/>
            <person name="Zhivin O."/>
            <person name="Bayer E.A."/>
            <person name="Brown S.D."/>
        </authorList>
    </citation>
    <scope>NUCLEOTIDE SEQUENCE [LARGE SCALE GENOMIC DNA]</scope>
    <source>
        <strain evidence="2">DSM 2933</strain>
    </source>
</reference>
<gene>
    <name evidence="1" type="ORF">Bccel_4714</name>
</gene>
<accession>A0A0L6JUW0</accession>
<comment type="caution">
    <text evidence="1">The sequence shown here is derived from an EMBL/GenBank/DDBJ whole genome shotgun (WGS) entry which is preliminary data.</text>
</comment>
<proteinExistence type="predicted"/>
<organism evidence="1 2">
    <name type="scientific">Pseudobacteroides cellulosolvens ATCC 35603 = DSM 2933</name>
    <dbReference type="NCBI Taxonomy" id="398512"/>
    <lineage>
        <taxon>Bacteria</taxon>
        <taxon>Bacillati</taxon>
        <taxon>Bacillota</taxon>
        <taxon>Clostridia</taxon>
        <taxon>Eubacteriales</taxon>
        <taxon>Oscillospiraceae</taxon>
        <taxon>Pseudobacteroides</taxon>
    </lineage>
</organism>
<sequence length="79" mass="9557">MYSFEYDFYPKLINIDVNDFINNKLSFFLGSLMRNGQIVYQDWNIVQINNIKGSLLLPFSYHPFCKFITKHPNRIFEWV</sequence>
<evidence type="ECO:0000313" key="1">
    <source>
        <dbReference type="EMBL" id="KNY29440.1"/>
    </source>
</evidence>
<keyword evidence="2" id="KW-1185">Reference proteome</keyword>
<protein>
    <submittedName>
        <fullName evidence="1">Uncharacterized protein</fullName>
    </submittedName>
</protein>
<name>A0A0L6JUW0_9FIRM</name>
<dbReference type="Proteomes" id="UP000036923">
    <property type="component" value="Unassembled WGS sequence"/>
</dbReference>
<dbReference type="EMBL" id="LGTC01000001">
    <property type="protein sequence ID" value="KNY29440.1"/>
    <property type="molecule type" value="Genomic_DNA"/>
</dbReference>
<dbReference type="STRING" id="398512.Bccel_4714"/>